<protein>
    <submittedName>
        <fullName evidence="1">Uncharacterized protein</fullName>
    </submittedName>
</protein>
<organism evidence="1 2">
    <name type="scientific">Candidatus Uhrbacteria bacterium RIFCSPHIGHO2_12_FULL_60_25</name>
    <dbReference type="NCBI Taxonomy" id="1802399"/>
    <lineage>
        <taxon>Bacteria</taxon>
        <taxon>Candidatus Uhriibacteriota</taxon>
    </lineage>
</organism>
<comment type="caution">
    <text evidence="1">The sequence shown here is derived from an EMBL/GenBank/DDBJ whole genome shotgun (WGS) entry which is preliminary data.</text>
</comment>
<dbReference type="EMBL" id="MGEH01000037">
    <property type="protein sequence ID" value="OGL78121.1"/>
    <property type="molecule type" value="Genomic_DNA"/>
</dbReference>
<evidence type="ECO:0000313" key="2">
    <source>
        <dbReference type="Proteomes" id="UP000176603"/>
    </source>
</evidence>
<reference evidence="1 2" key="1">
    <citation type="journal article" date="2016" name="Nat. Commun.">
        <title>Thousands of microbial genomes shed light on interconnected biogeochemical processes in an aquifer system.</title>
        <authorList>
            <person name="Anantharaman K."/>
            <person name="Brown C.T."/>
            <person name="Hug L.A."/>
            <person name="Sharon I."/>
            <person name="Castelle C.J."/>
            <person name="Probst A.J."/>
            <person name="Thomas B.C."/>
            <person name="Singh A."/>
            <person name="Wilkins M.J."/>
            <person name="Karaoz U."/>
            <person name="Brodie E.L."/>
            <person name="Williams K.H."/>
            <person name="Hubbard S.S."/>
            <person name="Banfield J.F."/>
        </authorList>
    </citation>
    <scope>NUCLEOTIDE SEQUENCE [LARGE SCALE GENOMIC DNA]</scope>
</reference>
<gene>
    <name evidence="1" type="ORF">A3E39_04365</name>
</gene>
<name>A0A1F7UIL5_9BACT</name>
<dbReference type="Proteomes" id="UP000176603">
    <property type="component" value="Unassembled WGS sequence"/>
</dbReference>
<dbReference type="AlphaFoldDB" id="A0A1F7UIL5"/>
<accession>A0A1F7UIL5</accession>
<proteinExistence type="predicted"/>
<sequence length="102" mass="10975">MLAVACYYRAPPTQKPVVPAVDIPTIPTGGAYAEAYRSPPTPHGAVRDIQCTYHIIGDTREFPSSLQAILAAGQLGFTEKEVEVSCYHQATFDPPVVPSFSP</sequence>
<evidence type="ECO:0000313" key="1">
    <source>
        <dbReference type="EMBL" id="OGL78121.1"/>
    </source>
</evidence>